<dbReference type="VEuPathDB" id="VectorBase:HLOH_058952"/>
<dbReference type="OrthoDB" id="6435135at2759"/>
<organism evidence="1 2">
    <name type="scientific">Haemaphysalis longicornis</name>
    <name type="common">Bush tick</name>
    <dbReference type="NCBI Taxonomy" id="44386"/>
    <lineage>
        <taxon>Eukaryota</taxon>
        <taxon>Metazoa</taxon>
        <taxon>Ecdysozoa</taxon>
        <taxon>Arthropoda</taxon>
        <taxon>Chelicerata</taxon>
        <taxon>Arachnida</taxon>
        <taxon>Acari</taxon>
        <taxon>Parasitiformes</taxon>
        <taxon>Ixodida</taxon>
        <taxon>Ixodoidea</taxon>
        <taxon>Ixodidae</taxon>
        <taxon>Haemaphysalinae</taxon>
        <taxon>Haemaphysalis</taxon>
    </lineage>
</organism>
<sequence>MTECPSLQAEDRLLFQGVNSGGDRLVLSVSRLKNHVAELWLALWTRDGSCYTLPATFTLDRSQGSAFMAAGLRLQCLAPNRRWRIAFNGLLR</sequence>
<protein>
    <submittedName>
        <fullName evidence="1">Uncharacterized protein</fullName>
    </submittedName>
</protein>
<reference evidence="1 2" key="1">
    <citation type="journal article" date="2020" name="Cell">
        <title>Large-Scale Comparative Analyses of Tick Genomes Elucidate Their Genetic Diversity and Vector Capacities.</title>
        <authorList>
            <consortium name="Tick Genome and Microbiome Consortium (TIGMIC)"/>
            <person name="Jia N."/>
            <person name="Wang J."/>
            <person name="Shi W."/>
            <person name="Du L."/>
            <person name="Sun Y."/>
            <person name="Zhan W."/>
            <person name="Jiang J.F."/>
            <person name="Wang Q."/>
            <person name="Zhang B."/>
            <person name="Ji P."/>
            <person name="Bell-Sakyi L."/>
            <person name="Cui X.M."/>
            <person name="Yuan T.T."/>
            <person name="Jiang B.G."/>
            <person name="Yang W.F."/>
            <person name="Lam T.T."/>
            <person name="Chang Q.C."/>
            <person name="Ding S.J."/>
            <person name="Wang X.J."/>
            <person name="Zhu J.G."/>
            <person name="Ruan X.D."/>
            <person name="Zhao L."/>
            <person name="Wei J.T."/>
            <person name="Ye R.Z."/>
            <person name="Que T.C."/>
            <person name="Du C.H."/>
            <person name="Zhou Y.H."/>
            <person name="Cheng J.X."/>
            <person name="Dai P.F."/>
            <person name="Guo W.B."/>
            <person name="Han X.H."/>
            <person name="Huang E.J."/>
            <person name="Li L.F."/>
            <person name="Wei W."/>
            <person name="Gao Y.C."/>
            <person name="Liu J.Z."/>
            <person name="Shao H.Z."/>
            <person name="Wang X."/>
            <person name="Wang C.C."/>
            <person name="Yang T.C."/>
            <person name="Huo Q.B."/>
            <person name="Li W."/>
            <person name="Chen H.Y."/>
            <person name="Chen S.E."/>
            <person name="Zhou L.G."/>
            <person name="Ni X.B."/>
            <person name="Tian J.H."/>
            <person name="Sheng Y."/>
            <person name="Liu T."/>
            <person name="Pan Y.S."/>
            <person name="Xia L.Y."/>
            <person name="Li J."/>
            <person name="Zhao F."/>
            <person name="Cao W.C."/>
        </authorList>
    </citation>
    <scope>NUCLEOTIDE SEQUENCE [LARGE SCALE GENOMIC DNA]</scope>
    <source>
        <strain evidence="1">HaeL-2018</strain>
    </source>
</reference>
<accession>A0A9J6GJ23</accession>
<proteinExistence type="predicted"/>
<gene>
    <name evidence="1" type="ORF">HPB48_013414</name>
</gene>
<dbReference type="EMBL" id="JABSTR010000006">
    <property type="protein sequence ID" value="KAH9374356.1"/>
    <property type="molecule type" value="Genomic_DNA"/>
</dbReference>
<evidence type="ECO:0000313" key="1">
    <source>
        <dbReference type="EMBL" id="KAH9374356.1"/>
    </source>
</evidence>
<keyword evidence="2" id="KW-1185">Reference proteome</keyword>
<name>A0A9J6GJ23_HAELO</name>
<dbReference type="AlphaFoldDB" id="A0A9J6GJ23"/>
<dbReference type="Proteomes" id="UP000821853">
    <property type="component" value="Chromosome 4"/>
</dbReference>
<evidence type="ECO:0000313" key="2">
    <source>
        <dbReference type="Proteomes" id="UP000821853"/>
    </source>
</evidence>
<comment type="caution">
    <text evidence="1">The sequence shown here is derived from an EMBL/GenBank/DDBJ whole genome shotgun (WGS) entry which is preliminary data.</text>
</comment>